<comment type="caution">
    <text evidence="2">The sequence shown here is derived from an EMBL/GenBank/DDBJ whole genome shotgun (WGS) entry which is preliminary data.</text>
</comment>
<feature type="signal peptide" evidence="1">
    <location>
        <begin position="1"/>
        <end position="20"/>
    </location>
</feature>
<dbReference type="Proteomes" id="UP000294682">
    <property type="component" value="Unassembled WGS sequence"/>
</dbReference>
<dbReference type="SUPFAM" id="SSF51126">
    <property type="entry name" value="Pectin lyase-like"/>
    <property type="match status" value="1"/>
</dbReference>
<dbReference type="RefSeq" id="WP_132083357.1">
    <property type="nucleotide sequence ID" value="NZ_SLUK01000001.1"/>
</dbReference>
<reference evidence="2 3" key="1">
    <citation type="submission" date="2019-03" db="EMBL/GenBank/DDBJ databases">
        <title>Genomic Encyclopedia of Type Strains, Phase IV (KMG-IV): sequencing the most valuable type-strain genomes for metagenomic binning, comparative biology and taxonomic classification.</title>
        <authorList>
            <person name="Goeker M."/>
        </authorList>
    </citation>
    <scope>NUCLEOTIDE SEQUENCE [LARGE SCALE GENOMIC DNA]</scope>
    <source>
        <strain evidence="2 3">DSM 100433</strain>
    </source>
</reference>
<evidence type="ECO:0000256" key="1">
    <source>
        <dbReference type="SAM" id="SignalP"/>
    </source>
</evidence>
<dbReference type="InterPro" id="IPR011050">
    <property type="entry name" value="Pectin_lyase_fold/virulence"/>
</dbReference>
<proteinExistence type="predicted"/>
<evidence type="ECO:0000313" key="2">
    <source>
        <dbReference type="EMBL" id="TCL45061.1"/>
    </source>
</evidence>
<evidence type="ECO:0000313" key="3">
    <source>
        <dbReference type="Proteomes" id="UP000294682"/>
    </source>
</evidence>
<name>A0A9X8UL49_9FIRM</name>
<gene>
    <name evidence="2" type="ORF">EDD78_10138</name>
</gene>
<accession>A0A9X8UL49</accession>
<keyword evidence="3" id="KW-1185">Reference proteome</keyword>
<dbReference type="AlphaFoldDB" id="A0A9X8UL49"/>
<dbReference type="EMBL" id="SLUK01000001">
    <property type="protein sequence ID" value="TCL45061.1"/>
    <property type="molecule type" value="Genomic_DNA"/>
</dbReference>
<protein>
    <submittedName>
        <fullName evidence="2">Uncharacterized protein</fullName>
    </submittedName>
</protein>
<feature type="chain" id="PRO_5040833971" evidence="1">
    <location>
        <begin position="21"/>
        <end position="414"/>
    </location>
</feature>
<sequence>MKQGVIAACLLILLSLGAWAAGSTVSLAPSAGEAAAYGINIPFTASAHTGRYRFEIYDGGSASGAPLASYGEARLTPGARVNLYLPFSYDPVAPHTYTLRVQALPEPGREGLDRPGEQAKPFTTGTIPTCGSGAQHAVSAGGFLAGDGTAASPFIVATPEQLDHVRLHLSEHFLQVRDIDLQGQGFTPIGVFSGVYDGGGYVVRNLTVNTAQEFAALFGQLSGAAIQNLGIENYAIYSSYLYGRGAPLAGSSASGGLSTISRCYADTGTVTANDDAGGLVAYTNMAITDCYAVGGTLRSTRNGGHRTGGIATSSNYGSSMTRCFAVPSSMSYHAPNQSDGTGGLVGMTASSFESCYWMTGRGANYAVGQSSANPAGTTAFSSLSSFNSFDTMQGFDPAVWRVGEEHLVLRVFDH</sequence>
<organism evidence="2 3">
    <name type="scientific">Harryflintia acetispora</name>
    <dbReference type="NCBI Taxonomy" id="1849041"/>
    <lineage>
        <taxon>Bacteria</taxon>
        <taxon>Bacillati</taxon>
        <taxon>Bacillota</taxon>
        <taxon>Clostridia</taxon>
        <taxon>Eubacteriales</taxon>
        <taxon>Oscillospiraceae</taxon>
        <taxon>Harryflintia</taxon>
    </lineage>
</organism>
<dbReference type="Gene3D" id="2.160.20.110">
    <property type="match status" value="1"/>
</dbReference>
<keyword evidence="1" id="KW-0732">Signal</keyword>